<dbReference type="SUPFAM" id="SSF52283">
    <property type="entry name" value="Formate/glycerate dehydrogenase catalytic domain-like"/>
    <property type="match status" value="1"/>
</dbReference>
<dbReference type="InterPro" id="IPR006139">
    <property type="entry name" value="D-isomer_2_OHA_DH_cat_dom"/>
</dbReference>
<dbReference type="Gene3D" id="3.40.50.720">
    <property type="entry name" value="NAD(P)-binding Rossmann-like Domain"/>
    <property type="match status" value="2"/>
</dbReference>
<keyword evidence="6" id="KW-1185">Reference proteome</keyword>
<dbReference type="EMBL" id="BMRJ01000001">
    <property type="protein sequence ID" value="GGR17536.1"/>
    <property type="molecule type" value="Genomic_DNA"/>
</dbReference>
<dbReference type="InterPro" id="IPR006140">
    <property type="entry name" value="D-isomer_DH_NAD-bd"/>
</dbReference>
<dbReference type="InterPro" id="IPR036291">
    <property type="entry name" value="NAD(P)-bd_dom_sf"/>
</dbReference>
<protein>
    <submittedName>
        <fullName evidence="5">Oxidoreductase</fullName>
    </submittedName>
</protein>
<dbReference type="GO" id="GO:0016616">
    <property type="term" value="F:oxidoreductase activity, acting on the CH-OH group of donors, NAD or NADP as acceptor"/>
    <property type="evidence" value="ECO:0007669"/>
    <property type="project" value="InterPro"/>
</dbReference>
<organism evidence="5 6">
    <name type="scientific">Agromyces mediolanus</name>
    <name type="common">Corynebacterium mediolanum</name>
    <dbReference type="NCBI Taxonomy" id="41986"/>
    <lineage>
        <taxon>Bacteria</taxon>
        <taxon>Bacillati</taxon>
        <taxon>Actinomycetota</taxon>
        <taxon>Actinomycetes</taxon>
        <taxon>Micrococcales</taxon>
        <taxon>Microbacteriaceae</taxon>
        <taxon>Agromyces</taxon>
    </lineage>
</organism>
<name>A0A918CCJ4_AGRME</name>
<comment type="caution">
    <text evidence="5">The sequence shown here is derived from an EMBL/GenBank/DDBJ whole genome shotgun (WGS) entry which is preliminary data.</text>
</comment>
<feature type="domain" description="D-isomer specific 2-hydroxyacid dehydrogenase NAD-binding" evidence="4">
    <location>
        <begin position="145"/>
        <end position="323"/>
    </location>
</feature>
<dbReference type="PANTHER" id="PTHR42938:SF9">
    <property type="entry name" value="FORMATE DEHYDROGENASE 1"/>
    <property type="match status" value="1"/>
</dbReference>
<evidence type="ECO:0000256" key="2">
    <source>
        <dbReference type="RuleBase" id="RU003719"/>
    </source>
</evidence>
<evidence type="ECO:0000313" key="5">
    <source>
        <dbReference type="EMBL" id="GGR17536.1"/>
    </source>
</evidence>
<dbReference type="AlphaFoldDB" id="A0A918CCJ4"/>
<comment type="similarity">
    <text evidence="1 2">Belongs to the D-isomer specific 2-hydroxyacid dehydrogenase family.</text>
</comment>
<evidence type="ECO:0000259" key="4">
    <source>
        <dbReference type="Pfam" id="PF02826"/>
    </source>
</evidence>
<dbReference type="Proteomes" id="UP000610303">
    <property type="component" value="Unassembled WGS sequence"/>
</dbReference>
<evidence type="ECO:0000259" key="3">
    <source>
        <dbReference type="Pfam" id="PF00389"/>
    </source>
</evidence>
<dbReference type="Pfam" id="PF00389">
    <property type="entry name" value="2-Hacid_dh"/>
    <property type="match status" value="1"/>
</dbReference>
<dbReference type="GO" id="GO:0051287">
    <property type="term" value="F:NAD binding"/>
    <property type="evidence" value="ECO:0007669"/>
    <property type="project" value="InterPro"/>
</dbReference>
<evidence type="ECO:0000313" key="6">
    <source>
        <dbReference type="Proteomes" id="UP000610303"/>
    </source>
</evidence>
<sequence length="353" mass="37465">MPPFLDPTHPQETSVPTSPRILVIGDSYMSAEVFADALDGRVDDVELRTMTPTDAPSWSLDALREYEGDPAEVDAFIDGHEVLVVHGAPITRRVLEQNPSVRMIGCARGGPVNIDLDAAAELGVTVATTPGKNAEAVADLTIGFIITAFRNLRPALQDVDAAAAEGRVIAESAFEGARWFGSELRGARLGLIGLGHVARLVAARALALGMTVTAYDPFVADAVEGVTLAPSLEALLPEIDVLSIHARATAENRHLVGEAQLGLLPEGAVLVNTARESLVDETALLAALRSGRLRAAAMDVCEPDGPWRELVALPQVQLTPHIGGATFETLARGARMVVDRVVEHLEHTEERAS</sequence>
<reference evidence="5" key="2">
    <citation type="submission" date="2020-09" db="EMBL/GenBank/DDBJ databases">
        <authorList>
            <person name="Sun Q."/>
            <person name="Ohkuma M."/>
        </authorList>
    </citation>
    <scope>NUCLEOTIDE SEQUENCE</scope>
    <source>
        <strain evidence="5">JCM 3346</strain>
    </source>
</reference>
<dbReference type="Pfam" id="PF02826">
    <property type="entry name" value="2-Hacid_dh_C"/>
    <property type="match status" value="1"/>
</dbReference>
<dbReference type="PANTHER" id="PTHR42938">
    <property type="entry name" value="FORMATE DEHYDROGENASE 1"/>
    <property type="match status" value="1"/>
</dbReference>
<reference evidence="5" key="1">
    <citation type="journal article" date="2014" name="Int. J. Syst. Evol. Microbiol.">
        <title>Complete genome sequence of Corynebacterium casei LMG S-19264T (=DSM 44701T), isolated from a smear-ripened cheese.</title>
        <authorList>
            <consortium name="US DOE Joint Genome Institute (JGI-PGF)"/>
            <person name="Walter F."/>
            <person name="Albersmeier A."/>
            <person name="Kalinowski J."/>
            <person name="Ruckert C."/>
        </authorList>
    </citation>
    <scope>NUCLEOTIDE SEQUENCE</scope>
    <source>
        <strain evidence="5">JCM 3346</strain>
    </source>
</reference>
<proteinExistence type="inferred from homology"/>
<dbReference type="SUPFAM" id="SSF51735">
    <property type="entry name" value="NAD(P)-binding Rossmann-fold domains"/>
    <property type="match status" value="1"/>
</dbReference>
<feature type="domain" description="D-isomer specific 2-hydroxyacid dehydrogenase catalytic" evidence="3">
    <location>
        <begin position="69"/>
        <end position="347"/>
    </location>
</feature>
<keyword evidence="2" id="KW-0560">Oxidoreductase</keyword>
<gene>
    <name evidence="5" type="ORF">GCM10010196_08090</name>
</gene>
<evidence type="ECO:0000256" key="1">
    <source>
        <dbReference type="ARBA" id="ARBA00005854"/>
    </source>
</evidence>
<accession>A0A918CCJ4</accession>